<dbReference type="AlphaFoldDB" id="A0A9N9T5W1"/>
<reference evidence="1" key="1">
    <citation type="submission" date="2022-01" db="EMBL/GenBank/DDBJ databases">
        <authorList>
            <person name="King R."/>
        </authorList>
    </citation>
    <scope>NUCLEOTIDE SEQUENCE</scope>
</reference>
<sequence>MIHGPCGTLHRSSPCMADGKSTKNFPKDFTNDTITTTDGYPIYCRRSPDNGGYSFNKNINNTDIDIDNSWVVPYSPLLSKTYNAYLLSLINIEFSRSVKSIKYICKYVHKGSDMAVFRIENTNVNAPPINKDDEITLYQI</sequence>
<gene>
    <name evidence="1" type="ORF">DIABBA_LOCUS8256</name>
</gene>
<dbReference type="PANTHER" id="PTHR10492">
    <property type="match status" value="1"/>
</dbReference>
<accession>A0A9N9T5W1</accession>
<organism evidence="1 2">
    <name type="scientific">Diabrotica balteata</name>
    <name type="common">Banded cucumber beetle</name>
    <dbReference type="NCBI Taxonomy" id="107213"/>
    <lineage>
        <taxon>Eukaryota</taxon>
        <taxon>Metazoa</taxon>
        <taxon>Ecdysozoa</taxon>
        <taxon>Arthropoda</taxon>
        <taxon>Hexapoda</taxon>
        <taxon>Insecta</taxon>
        <taxon>Pterygota</taxon>
        <taxon>Neoptera</taxon>
        <taxon>Endopterygota</taxon>
        <taxon>Coleoptera</taxon>
        <taxon>Polyphaga</taxon>
        <taxon>Cucujiformia</taxon>
        <taxon>Chrysomeloidea</taxon>
        <taxon>Chrysomelidae</taxon>
        <taxon>Galerucinae</taxon>
        <taxon>Diabroticina</taxon>
        <taxon>Diabroticites</taxon>
        <taxon>Diabrotica</taxon>
    </lineage>
</organism>
<proteinExistence type="predicted"/>
<dbReference type="EMBL" id="OU898280">
    <property type="protein sequence ID" value="CAG9835009.1"/>
    <property type="molecule type" value="Genomic_DNA"/>
</dbReference>
<keyword evidence="2" id="KW-1185">Reference proteome</keyword>
<dbReference type="PANTHER" id="PTHR10492:SF57">
    <property type="entry name" value="ATP-DEPENDENT DNA HELICASE"/>
    <property type="match status" value="1"/>
</dbReference>
<protein>
    <submittedName>
        <fullName evidence="1">Uncharacterized protein</fullName>
    </submittedName>
</protein>
<dbReference type="OrthoDB" id="8121869at2759"/>
<dbReference type="Proteomes" id="UP001153709">
    <property type="component" value="Chromosome 5"/>
</dbReference>
<evidence type="ECO:0000313" key="1">
    <source>
        <dbReference type="EMBL" id="CAG9835009.1"/>
    </source>
</evidence>
<name>A0A9N9T5W1_DIABA</name>
<evidence type="ECO:0000313" key="2">
    <source>
        <dbReference type="Proteomes" id="UP001153709"/>
    </source>
</evidence>